<dbReference type="GO" id="GO:0006508">
    <property type="term" value="P:proteolysis"/>
    <property type="evidence" value="ECO:0007669"/>
    <property type="project" value="UniProtKB-KW"/>
</dbReference>
<evidence type="ECO:0000256" key="2">
    <source>
        <dbReference type="ARBA" id="ARBA00022801"/>
    </source>
</evidence>
<name>A0AAU8JG25_9CYAN</name>
<evidence type="ECO:0000256" key="1">
    <source>
        <dbReference type="ARBA" id="ARBA00022670"/>
    </source>
</evidence>
<reference evidence="4" key="1">
    <citation type="submission" date="2024-07" db="EMBL/GenBank/DDBJ databases">
        <authorList>
            <person name="Kim Y.J."/>
            <person name="Jeong J.Y."/>
        </authorList>
    </citation>
    <scope>NUCLEOTIDE SEQUENCE</scope>
    <source>
        <strain evidence="4">GIHE-MW2</strain>
    </source>
</reference>
<dbReference type="RefSeq" id="WP_354635608.1">
    <property type="nucleotide sequence ID" value="NZ_CP159837.1"/>
</dbReference>
<evidence type="ECO:0000313" key="4">
    <source>
        <dbReference type="EMBL" id="XCM37761.1"/>
    </source>
</evidence>
<feature type="domain" description="Peptidase C-terminal archaeal/bacterial" evidence="3">
    <location>
        <begin position="387"/>
        <end position="451"/>
    </location>
</feature>
<gene>
    <name evidence="4" type="ORF">ABWT76_000557</name>
</gene>
<dbReference type="InterPro" id="IPR051201">
    <property type="entry name" value="Chloro_Bact_Ser_Proteases"/>
</dbReference>
<proteinExistence type="predicted"/>
<dbReference type="PANTHER" id="PTHR43343:SF3">
    <property type="entry name" value="PROTEASE DO-LIKE 8, CHLOROPLASTIC"/>
    <property type="match status" value="1"/>
</dbReference>
<dbReference type="SUPFAM" id="SSF50494">
    <property type="entry name" value="Trypsin-like serine proteases"/>
    <property type="match status" value="1"/>
</dbReference>
<dbReference type="Gene3D" id="2.60.120.380">
    <property type="match status" value="2"/>
</dbReference>
<evidence type="ECO:0000259" key="3">
    <source>
        <dbReference type="Pfam" id="PF04151"/>
    </source>
</evidence>
<keyword evidence="1" id="KW-0645">Protease</keyword>
<dbReference type="GO" id="GO:0004252">
    <property type="term" value="F:serine-type endopeptidase activity"/>
    <property type="evidence" value="ECO:0007669"/>
    <property type="project" value="InterPro"/>
</dbReference>
<dbReference type="Pfam" id="PF13365">
    <property type="entry name" value="Trypsin_2"/>
    <property type="match status" value="1"/>
</dbReference>
<dbReference type="Gene3D" id="2.40.10.120">
    <property type="match status" value="1"/>
</dbReference>
<dbReference type="AlphaFoldDB" id="A0AAU8JG25"/>
<dbReference type="InterPro" id="IPR009003">
    <property type="entry name" value="Peptidase_S1_PA"/>
</dbReference>
<accession>A0AAU8JG25</accession>
<organism evidence="4">
    <name type="scientific">Planktothricoides raciborskii GIHE-MW2</name>
    <dbReference type="NCBI Taxonomy" id="2792601"/>
    <lineage>
        <taxon>Bacteria</taxon>
        <taxon>Bacillati</taxon>
        <taxon>Cyanobacteriota</taxon>
        <taxon>Cyanophyceae</taxon>
        <taxon>Oscillatoriophycideae</taxon>
        <taxon>Oscillatoriales</taxon>
        <taxon>Oscillatoriaceae</taxon>
        <taxon>Planktothricoides</taxon>
    </lineage>
</organism>
<sequence length="468" mass="50572">MTSHSQILRFTTSVMLAAAITTGAIPLTDPFRLLPAHAQNGDEDTNIQVYEKASPAVVSISVSGSRGSGTIITPDGLVLTNAHVIASARTNVVTVVMADRQRFRADIIAVADHGLDLAVLKIRDQNNLPTIPIASPNSVRVGQRAFAIGNPFGLQGTFTIGIISRIDPQRGLIQTDAAINPGNSGGPLLNSRGELIGVNTAIFTTRENTGNIGIGFAISTDRIQPFLTAVREGTAPAITQRRPQRRNLRPAETLVLNQSPIERSLSQDANVLPVDSSFFDIYTFEGKAGQEVILEMSSNEIDSYLILLDTTGQELAQDDDGGQNRNAKIRVTLPENGTYTLLANSAQGQEFGTYRLSANTIGNQWILRVEEELTVGDAVIPSDGSLYDDYQFEGRAGQTITINMDSDDFDTYLVLIGPDGRALEENDDRNSQTTNSTILITLPTTGKYRILANTVNNRGRGRYTLTVQ</sequence>
<keyword evidence="2" id="KW-0378">Hydrolase</keyword>
<dbReference type="PANTHER" id="PTHR43343">
    <property type="entry name" value="PEPTIDASE S12"/>
    <property type="match status" value="1"/>
</dbReference>
<dbReference type="EMBL" id="CP159837">
    <property type="protein sequence ID" value="XCM37761.1"/>
    <property type="molecule type" value="Genomic_DNA"/>
</dbReference>
<protein>
    <submittedName>
        <fullName evidence="4">Trypsin-like peptidase domain-containing protein</fullName>
    </submittedName>
</protein>
<dbReference type="PRINTS" id="PR00834">
    <property type="entry name" value="PROTEASES2C"/>
</dbReference>
<dbReference type="Pfam" id="PF04151">
    <property type="entry name" value="PPC"/>
    <property type="match status" value="2"/>
</dbReference>
<dbReference type="InterPro" id="IPR001940">
    <property type="entry name" value="Peptidase_S1C"/>
</dbReference>
<feature type="domain" description="Peptidase C-terminal archaeal/bacterial" evidence="3">
    <location>
        <begin position="280"/>
        <end position="342"/>
    </location>
</feature>
<dbReference type="InterPro" id="IPR007280">
    <property type="entry name" value="Peptidase_C_arc/bac"/>
</dbReference>